<evidence type="ECO:0000313" key="7">
    <source>
        <dbReference type="EMBL" id="KAF7133016.1"/>
    </source>
</evidence>
<dbReference type="AlphaFoldDB" id="A0A834GEW3"/>
<accession>A0A834GEW3</accession>
<evidence type="ECO:0000256" key="1">
    <source>
        <dbReference type="ARBA" id="ARBA00004167"/>
    </source>
</evidence>
<organism evidence="7 8">
    <name type="scientific">Rhododendron simsii</name>
    <name type="common">Sims's rhododendron</name>
    <dbReference type="NCBI Taxonomy" id="118357"/>
    <lineage>
        <taxon>Eukaryota</taxon>
        <taxon>Viridiplantae</taxon>
        <taxon>Streptophyta</taxon>
        <taxon>Embryophyta</taxon>
        <taxon>Tracheophyta</taxon>
        <taxon>Spermatophyta</taxon>
        <taxon>Magnoliopsida</taxon>
        <taxon>eudicotyledons</taxon>
        <taxon>Gunneridae</taxon>
        <taxon>Pentapetalae</taxon>
        <taxon>asterids</taxon>
        <taxon>Ericales</taxon>
        <taxon>Ericaceae</taxon>
        <taxon>Ericoideae</taxon>
        <taxon>Rhodoreae</taxon>
        <taxon>Rhododendron</taxon>
    </lineage>
</organism>
<dbReference type="PANTHER" id="PTHR27008">
    <property type="entry name" value="OS04G0122200 PROTEIN"/>
    <property type="match status" value="1"/>
</dbReference>
<gene>
    <name evidence="7" type="ORF">RHSIM_Rhsim09G0174000</name>
</gene>
<evidence type="ECO:0000256" key="5">
    <source>
        <dbReference type="ARBA" id="ARBA00022989"/>
    </source>
</evidence>
<keyword evidence="4" id="KW-0677">Repeat</keyword>
<name>A0A834GEW3_RHOSS</name>
<comment type="caution">
    <text evidence="7">The sequence shown here is derived from an EMBL/GenBank/DDBJ whole genome shotgun (WGS) entry which is preliminary data.</text>
</comment>
<comment type="subcellular location">
    <subcellularLocation>
        <location evidence="1">Membrane</location>
        <topology evidence="1">Single-pass membrane protein</topology>
    </subcellularLocation>
</comment>
<keyword evidence="3" id="KW-0812">Transmembrane</keyword>
<dbReference type="FunFam" id="3.80.10.10:FF:000095">
    <property type="entry name" value="LRR receptor-like serine/threonine-protein kinase GSO1"/>
    <property type="match status" value="1"/>
</dbReference>
<keyword evidence="2" id="KW-0433">Leucine-rich repeat</keyword>
<dbReference type="EMBL" id="WJXA01000009">
    <property type="protein sequence ID" value="KAF7133016.1"/>
    <property type="molecule type" value="Genomic_DNA"/>
</dbReference>
<dbReference type="PANTHER" id="PTHR27008:SF592">
    <property type="entry name" value="LEUCINE-RICH REPEAT RECEPTOR-LIKE PROTEIN KINASE FAMILY PROTEIN-RELATED"/>
    <property type="match status" value="1"/>
</dbReference>
<reference evidence="7" key="1">
    <citation type="submission" date="2019-11" db="EMBL/GenBank/DDBJ databases">
        <authorList>
            <person name="Liu Y."/>
            <person name="Hou J."/>
            <person name="Li T.-Q."/>
            <person name="Guan C.-H."/>
            <person name="Wu X."/>
            <person name="Wu H.-Z."/>
            <person name="Ling F."/>
            <person name="Zhang R."/>
            <person name="Shi X.-G."/>
            <person name="Ren J.-P."/>
            <person name="Chen E.-F."/>
            <person name="Sun J.-M."/>
        </authorList>
    </citation>
    <scope>NUCLEOTIDE SEQUENCE</scope>
    <source>
        <strain evidence="7">Adult_tree_wgs_1</strain>
        <tissue evidence="7">Leaves</tissue>
    </source>
</reference>
<dbReference type="Pfam" id="PF00560">
    <property type="entry name" value="LRR_1"/>
    <property type="match status" value="7"/>
</dbReference>
<keyword evidence="6" id="KW-0472">Membrane</keyword>
<dbReference type="OrthoDB" id="676979at2759"/>
<evidence type="ECO:0000256" key="6">
    <source>
        <dbReference type="ARBA" id="ARBA00023136"/>
    </source>
</evidence>
<keyword evidence="5" id="KW-1133">Transmembrane helix</keyword>
<evidence type="ECO:0000256" key="3">
    <source>
        <dbReference type="ARBA" id="ARBA00022692"/>
    </source>
</evidence>
<dbReference type="Gene3D" id="3.80.10.10">
    <property type="entry name" value="Ribonuclease Inhibitor"/>
    <property type="match status" value="1"/>
</dbReference>
<dbReference type="InterPro" id="IPR032675">
    <property type="entry name" value="LRR_dom_sf"/>
</dbReference>
<dbReference type="InterPro" id="IPR001611">
    <property type="entry name" value="Leu-rich_rpt"/>
</dbReference>
<proteinExistence type="predicted"/>
<sequence>MRTLDLSISNLSGPVPSDLGRMMKDLFILNLGKNNLGSGDSNDLRFIDSLTNCSKLQKLLFYGNGFGGILPTTIANLSNQLINLSGSVNQLVGTIPEGISNLVNLAGLFLEDNLFIGVIPCEIGKLRNLQYLNLSRNKLFGPIPSSICNLTQMYRLSLEENNFNSSLPSGIENIPGLHTLNLSYNVLAGPIPNTIGLSTSLTFLNLAHNSFMGALPLEIGKLNNLQGLDISDNKLSGHIPSTLGNCLRLESLHLEGNMFQGSIPLSFSSLRGIEILDLSRNNLSGRIEEYLAALMFLKNLNLSFNNLAGELPSQGVFGNLSVISLVGNKGLCGGSAEMQLPTCPKSVRKGNRLGFKVIVAIACMIPYSRMLFEEPKEARNDVDQNEKIRQAKVRECLMSLMRIGVACSAESPGERMNVKDALVGLMTIKEVFLGVGIHGKRHSCEGTSRACY</sequence>
<dbReference type="SUPFAM" id="SSF52058">
    <property type="entry name" value="L domain-like"/>
    <property type="match status" value="1"/>
</dbReference>
<protein>
    <submittedName>
        <fullName evidence="7">Uncharacterized protein</fullName>
    </submittedName>
</protein>
<evidence type="ECO:0000256" key="2">
    <source>
        <dbReference type="ARBA" id="ARBA00022614"/>
    </source>
</evidence>
<keyword evidence="8" id="KW-1185">Reference proteome</keyword>
<dbReference type="InterPro" id="IPR051809">
    <property type="entry name" value="Plant_receptor-like_S/T_kinase"/>
</dbReference>
<dbReference type="GO" id="GO:0016020">
    <property type="term" value="C:membrane"/>
    <property type="evidence" value="ECO:0007669"/>
    <property type="project" value="UniProtKB-SubCell"/>
</dbReference>
<evidence type="ECO:0000313" key="8">
    <source>
        <dbReference type="Proteomes" id="UP000626092"/>
    </source>
</evidence>
<evidence type="ECO:0000256" key="4">
    <source>
        <dbReference type="ARBA" id="ARBA00022737"/>
    </source>
</evidence>
<dbReference type="SUPFAM" id="SSF52047">
    <property type="entry name" value="RNI-like"/>
    <property type="match status" value="1"/>
</dbReference>
<dbReference type="Proteomes" id="UP000626092">
    <property type="component" value="Unassembled WGS sequence"/>
</dbReference>